<keyword evidence="2" id="KW-1133">Transmembrane helix</keyword>
<evidence type="ECO:0000256" key="2">
    <source>
        <dbReference type="SAM" id="Phobius"/>
    </source>
</evidence>
<feature type="transmembrane region" description="Helical" evidence="2">
    <location>
        <begin position="7"/>
        <end position="25"/>
    </location>
</feature>
<dbReference type="RefSeq" id="WP_272436774.1">
    <property type="nucleotide sequence ID" value="NZ_JAMQKB010000009.1"/>
</dbReference>
<evidence type="ECO:0000256" key="1">
    <source>
        <dbReference type="SAM" id="MobiDB-lite"/>
    </source>
</evidence>
<sequence>MKQTVRAFALGLLSATILLSIPFLLDYRSKETTKNNYPSTEQMILALEEDGYNVSKLSSEVVDEETSEKENDEMDNSGEKVEISYTLTIEPGMTTNAIVNELFDANVIDDEQAFLTFLAENEYGTKIQPGEFYFNREMTYEEIAIVITKSDS</sequence>
<organism evidence="3 4">
    <name type="scientific">Terrihalobacillus insolitus</name>
    <dbReference type="NCBI Taxonomy" id="2950438"/>
    <lineage>
        <taxon>Bacteria</taxon>
        <taxon>Bacillati</taxon>
        <taxon>Bacillota</taxon>
        <taxon>Bacilli</taxon>
        <taxon>Bacillales</taxon>
        <taxon>Bacillaceae</taxon>
        <taxon>Terrihalobacillus</taxon>
    </lineage>
</organism>
<comment type="caution">
    <text evidence="3">The sequence shown here is derived from an EMBL/GenBank/DDBJ whole genome shotgun (WGS) entry which is preliminary data.</text>
</comment>
<evidence type="ECO:0008006" key="5">
    <source>
        <dbReference type="Google" id="ProtNLM"/>
    </source>
</evidence>
<evidence type="ECO:0000313" key="4">
    <source>
        <dbReference type="Proteomes" id="UP001145050"/>
    </source>
</evidence>
<dbReference type="Proteomes" id="UP001145050">
    <property type="component" value="Unassembled WGS sequence"/>
</dbReference>
<keyword evidence="4" id="KW-1185">Reference proteome</keyword>
<protein>
    <recommendedName>
        <fullName evidence="5">YceG-like family protein</fullName>
    </recommendedName>
</protein>
<gene>
    <name evidence="3" type="ORF">NC797_10670</name>
</gene>
<dbReference type="Gene3D" id="3.30.1490.480">
    <property type="entry name" value="Endolytic murein transglycosylase"/>
    <property type="match status" value="1"/>
</dbReference>
<accession>A0A9X3WUR5</accession>
<evidence type="ECO:0000313" key="3">
    <source>
        <dbReference type="EMBL" id="MDC3424968.1"/>
    </source>
</evidence>
<proteinExistence type="predicted"/>
<name>A0A9X3WUR5_9BACI</name>
<feature type="compositionally biased region" description="Acidic residues" evidence="1">
    <location>
        <begin position="61"/>
        <end position="76"/>
    </location>
</feature>
<keyword evidence="2" id="KW-0812">Transmembrane</keyword>
<dbReference type="AlphaFoldDB" id="A0A9X3WUR5"/>
<keyword evidence="2" id="KW-0472">Membrane</keyword>
<feature type="region of interest" description="Disordered" evidence="1">
    <location>
        <begin position="60"/>
        <end position="80"/>
    </location>
</feature>
<dbReference type="EMBL" id="JAMQKB010000009">
    <property type="protein sequence ID" value="MDC3424968.1"/>
    <property type="molecule type" value="Genomic_DNA"/>
</dbReference>
<reference evidence="3" key="1">
    <citation type="submission" date="2022-06" db="EMBL/GenBank/DDBJ databases">
        <title>Aquibacillus sp. a new bacterium isolated from soil saline samples.</title>
        <authorList>
            <person name="Galisteo C."/>
            <person name="De La Haba R."/>
            <person name="Sanchez-Porro C."/>
            <person name="Ventosa A."/>
        </authorList>
    </citation>
    <scope>NUCLEOTIDE SEQUENCE</scope>
    <source>
        <strain evidence="3">3ASR75-11</strain>
    </source>
</reference>